<proteinExistence type="predicted"/>
<organism evidence="1 2">
    <name type="scientific">Iphiclides podalirius</name>
    <name type="common">scarce swallowtail</name>
    <dbReference type="NCBI Taxonomy" id="110791"/>
    <lineage>
        <taxon>Eukaryota</taxon>
        <taxon>Metazoa</taxon>
        <taxon>Ecdysozoa</taxon>
        <taxon>Arthropoda</taxon>
        <taxon>Hexapoda</taxon>
        <taxon>Insecta</taxon>
        <taxon>Pterygota</taxon>
        <taxon>Neoptera</taxon>
        <taxon>Endopterygota</taxon>
        <taxon>Lepidoptera</taxon>
        <taxon>Glossata</taxon>
        <taxon>Ditrysia</taxon>
        <taxon>Papilionoidea</taxon>
        <taxon>Papilionidae</taxon>
        <taxon>Papilioninae</taxon>
        <taxon>Iphiclides</taxon>
    </lineage>
</organism>
<name>A0ABN8J8T8_9NEOP</name>
<evidence type="ECO:0000313" key="2">
    <source>
        <dbReference type="Proteomes" id="UP000837857"/>
    </source>
</evidence>
<keyword evidence="2" id="KW-1185">Reference proteome</keyword>
<sequence>MVGKRVGRPSRALWESDIAHRCCDVRLDVQQTSCGERADVVSDTTSRDRIQSAPLMDAAPSQIIQLP</sequence>
<protein>
    <submittedName>
        <fullName evidence="1">Uncharacterized protein</fullName>
    </submittedName>
</protein>
<accession>A0ABN8J8T8</accession>
<dbReference type="EMBL" id="OW152821">
    <property type="protein sequence ID" value="CAH2076390.1"/>
    <property type="molecule type" value="Genomic_DNA"/>
</dbReference>
<feature type="non-terminal residue" evidence="1">
    <location>
        <position position="67"/>
    </location>
</feature>
<reference evidence="1" key="1">
    <citation type="submission" date="2022-03" db="EMBL/GenBank/DDBJ databases">
        <authorList>
            <person name="Martin H S."/>
        </authorList>
    </citation>
    <scope>NUCLEOTIDE SEQUENCE</scope>
</reference>
<gene>
    <name evidence="1" type="ORF">IPOD504_LOCUS17265</name>
</gene>
<evidence type="ECO:0000313" key="1">
    <source>
        <dbReference type="EMBL" id="CAH2076390.1"/>
    </source>
</evidence>
<dbReference type="Proteomes" id="UP000837857">
    <property type="component" value="Chromosome 9"/>
</dbReference>